<dbReference type="Gene3D" id="1.10.3580.10">
    <property type="entry name" value="ATP12 ATPase"/>
    <property type="match status" value="1"/>
</dbReference>
<dbReference type="RefSeq" id="WP_278016777.1">
    <property type="nucleotide sequence ID" value="NZ_CP121106.1"/>
</dbReference>
<proteinExistence type="inferred from homology"/>
<dbReference type="InterPro" id="IPR023335">
    <property type="entry name" value="ATP12_ortho_dom_sf"/>
</dbReference>
<evidence type="ECO:0000313" key="4">
    <source>
        <dbReference type="EMBL" id="WFL78087.1"/>
    </source>
</evidence>
<dbReference type="PANTHER" id="PTHR21013">
    <property type="entry name" value="ATP SYNTHASE MITOCHONDRIAL F1 COMPLEX ASSEMBLY FACTOR 2/ATP12 PROTEIN, MITOCHONDRIAL PRECURSOR"/>
    <property type="match status" value="1"/>
</dbReference>
<keyword evidence="3" id="KW-0143">Chaperone</keyword>
<comment type="similarity">
    <text evidence="1">Belongs to the ATP12 family.</text>
</comment>
<reference evidence="4 5" key="1">
    <citation type="submission" date="2023-03" db="EMBL/GenBank/DDBJ databases">
        <title>Altererythrobacter sp. CAU 1644 isolated from sand.</title>
        <authorList>
            <person name="Kim W."/>
        </authorList>
    </citation>
    <scope>NUCLEOTIDE SEQUENCE [LARGE SCALE GENOMIC DNA]</scope>
    <source>
        <strain evidence="4 5">CAU 1644</strain>
    </source>
</reference>
<organism evidence="4 5">
    <name type="scientific">Altererythrobacter arenosus</name>
    <dbReference type="NCBI Taxonomy" id="3032592"/>
    <lineage>
        <taxon>Bacteria</taxon>
        <taxon>Pseudomonadati</taxon>
        <taxon>Pseudomonadota</taxon>
        <taxon>Alphaproteobacteria</taxon>
        <taxon>Sphingomonadales</taxon>
        <taxon>Erythrobacteraceae</taxon>
        <taxon>Altererythrobacter</taxon>
    </lineage>
</organism>
<evidence type="ECO:0000256" key="3">
    <source>
        <dbReference type="ARBA" id="ARBA00023186"/>
    </source>
</evidence>
<accession>A0ABY8FSU5</accession>
<dbReference type="InterPro" id="IPR042272">
    <property type="entry name" value="ATP12_ATP_synth-F1-assembly_N"/>
</dbReference>
<name>A0ABY8FSU5_9SPHN</name>
<sequence length="231" mass="25880">MKRFYREATVGEAAGGWQVMLDGRGIKTQGGRPQVVPSRDLAEELAAEWAAQGEEIDPKSFRLRDQTDYAIDHVASDPSETIDKLVGFAETDTLCYRADPEDALFKRQQEEWEPVIGALESRHAIRLHRISGIMHRAQPEASMAVLRRHLETLDPFTLAGLFTLASLAASLCIALEAAEPDADVEKLWAAASLEEEWQADLWGRDAQAEERRARRAQDFLAAVEWLRLARA</sequence>
<evidence type="ECO:0000313" key="5">
    <source>
        <dbReference type="Proteomes" id="UP001215827"/>
    </source>
</evidence>
<dbReference type="InterPro" id="IPR011419">
    <property type="entry name" value="ATP12_ATP_synth-F1-assembly"/>
</dbReference>
<dbReference type="EMBL" id="CP121106">
    <property type="protein sequence ID" value="WFL78087.1"/>
    <property type="molecule type" value="Genomic_DNA"/>
</dbReference>
<dbReference type="SUPFAM" id="SSF160909">
    <property type="entry name" value="ATP12-like"/>
    <property type="match status" value="1"/>
</dbReference>
<keyword evidence="5" id="KW-1185">Reference proteome</keyword>
<evidence type="ECO:0000256" key="1">
    <source>
        <dbReference type="ARBA" id="ARBA00008231"/>
    </source>
</evidence>
<gene>
    <name evidence="4" type="ORF">P7228_03175</name>
</gene>
<dbReference type="Proteomes" id="UP001215827">
    <property type="component" value="Chromosome"/>
</dbReference>
<keyword evidence="2" id="KW-0809">Transit peptide</keyword>
<dbReference type="Pfam" id="PF07542">
    <property type="entry name" value="ATP12"/>
    <property type="match status" value="1"/>
</dbReference>
<dbReference type="PANTHER" id="PTHR21013:SF10">
    <property type="entry name" value="ATP SYNTHASE MITOCHONDRIAL F1 COMPLEX ASSEMBLY FACTOR 2"/>
    <property type="match status" value="1"/>
</dbReference>
<protein>
    <submittedName>
        <fullName evidence="4">ATP12 family protein</fullName>
    </submittedName>
</protein>
<dbReference type="Gene3D" id="3.30.2180.10">
    <property type="entry name" value="ATP12-like"/>
    <property type="match status" value="1"/>
</dbReference>
<evidence type="ECO:0000256" key="2">
    <source>
        <dbReference type="ARBA" id="ARBA00022946"/>
    </source>
</evidence>